<keyword evidence="3" id="KW-0677">Repeat</keyword>
<evidence type="ECO:0000256" key="7">
    <source>
        <dbReference type="PROSITE-ProRule" id="PRU00042"/>
    </source>
</evidence>
<name>A0A5J4Z7P4_PORPP</name>
<dbReference type="GO" id="GO:0008270">
    <property type="term" value="F:zinc ion binding"/>
    <property type="evidence" value="ECO:0007669"/>
    <property type="project" value="UniProtKB-KW"/>
</dbReference>
<keyword evidence="5" id="KW-0862">Zinc</keyword>
<comment type="caution">
    <text evidence="10">The sequence shown here is derived from an EMBL/GenBank/DDBJ whole genome shotgun (WGS) entry which is preliminary data.</text>
</comment>
<evidence type="ECO:0000256" key="5">
    <source>
        <dbReference type="ARBA" id="ARBA00022833"/>
    </source>
</evidence>
<dbReference type="AlphaFoldDB" id="A0A5J4Z7P4"/>
<dbReference type="PANTHER" id="PTHR16515:SF49">
    <property type="entry name" value="GASTRULA ZINC FINGER PROTEIN XLCGF49.1-LIKE-RELATED"/>
    <property type="match status" value="1"/>
</dbReference>
<comment type="subcellular location">
    <subcellularLocation>
        <location evidence="1">Nucleus</location>
    </subcellularLocation>
</comment>
<feature type="region of interest" description="Disordered" evidence="8">
    <location>
        <begin position="38"/>
        <end position="75"/>
    </location>
</feature>
<proteinExistence type="predicted"/>
<feature type="domain" description="C2H2-type" evidence="9">
    <location>
        <begin position="252"/>
        <end position="280"/>
    </location>
</feature>
<dbReference type="InterPro" id="IPR013087">
    <property type="entry name" value="Znf_C2H2_type"/>
</dbReference>
<evidence type="ECO:0000256" key="8">
    <source>
        <dbReference type="SAM" id="MobiDB-lite"/>
    </source>
</evidence>
<dbReference type="PROSITE" id="PS00028">
    <property type="entry name" value="ZINC_FINGER_C2H2_1"/>
    <property type="match status" value="5"/>
</dbReference>
<keyword evidence="6" id="KW-0539">Nucleus</keyword>
<keyword evidence="2" id="KW-0479">Metal-binding</keyword>
<dbReference type="GO" id="GO:0010468">
    <property type="term" value="P:regulation of gene expression"/>
    <property type="evidence" value="ECO:0007669"/>
    <property type="project" value="TreeGrafter"/>
</dbReference>
<accession>A0A5J4Z7P4</accession>
<feature type="compositionally biased region" description="Low complexity" evidence="8">
    <location>
        <begin position="40"/>
        <end position="51"/>
    </location>
</feature>
<feature type="domain" description="C2H2-type" evidence="9">
    <location>
        <begin position="281"/>
        <end position="309"/>
    </location>
</feature>
<evidence type="ECO:0000259" key="9">
    <source>
        <dbReference type="PROSITE" id="PS50157"/>
    </source>
</evidence>
<evidence type="ECO:0000313" key="10">
    <source>
        <dbReference type="EMBL" id="KAA8498697.1"/>
    </source>
</evidence>
<dbReference type="OrthoDB" id="5693at2759"/>
<dbReference type="PANTHER" id="PTHR16515">
    <property type="entry name" value="PR DOMAIN ZINC FINGER PROTEIN"/>
    <property type="match status" value="1"/>
</dbReference>
<feature type="domain" description="C2H2-type" evidence="9">
    <location>
        <begin position="339"/>
        <end position="367"/>
    </location>
</feature>
<gene>
    <name evidence="10" type="ORF">FVE85_6282</name>
</gene>
<evidence type="ECO:0000313" key="11">
    <source>
        <dbReference type="Proteomes" id="UP000324585"/>
    </source>
</evidence>
<evidence type="ECO:0000256" key="4">
    <source>
        <dbReference type="ARBA" id="ARBA00022771"/>
    </source>
</evidence>
<dbReference type="InterPro" id="IPR036236">
    <property type="entry name" value="Znf_C2H2_sf"/>
</dbReference>
<evidence type="ECO:0000256" key="1">
    <source>
        <dbReference type="ARBA" id="ARBA00004123"/>
    </source>
</evidence>
<sequence length="383" mass="42144">MEVALFEMDRLKVERASLAGLAMMGAKPFSHAQRTLPVHAAASTSTTSRSSPKMTRTLKRSRSPSDGTKESAIVKPVKATPTRVKRTPCGGAPGHKLQAPAQEEQSKAMIAAQVLGLLRSSSQDGARTQTDVALATAKAASAAVADQRPAEESLYVPPQPHVSIMSPTSACSHDGAAMVANLVISPSVRMQQEQACKSGAASCMSYAESLTNVETSTGNDVEVPCDQCHRRFRRTSNLAKHVRMVHQAERDYRCLQCPASFTQPNSLKKHVSCVHEKVRRHVCDECGNAFGQSGDLNVHIKTVHNRERAFPCLQCDQRFKMRQHLDKHVRMKHEKLRPFACPCCGRRFSEKTDAKRHVLHVHPTETEIVSRIDTLLQPSMMNP</sequence>
<keyword evidence="11" id="KW-1185">Reference proteome</keyword>
<reference evidence="11" key="1">
    <citation type="journal article" date="2019" name="Nat. Commun.">
        <title>Expansion of phycobilisome linker gene families in mesophilic red algae.</title>
        <authorList>
            <person name="Lee J."/>
            <person name="Kim D."/>
            <person name="Bhattacharya D."/>
            <person name="Yoon H.S."/>
        </authorList>
    </citation>
    <scope>NUCLEOTIDE SEQUENCE [LARGE SCALE GENOMIC DNA]</scope>
    <source>
        <strain evidence="11">CCMP 1328</strain>
    </source>
</reference>
<dbReference type="Proteomes" id="UP000324585">
    <property type="component" value="Unassembled WGS sequence"/>
</dbReference>
<dbReference type="InterPro" id="IPR050331">
    <property type="entry name" value="Zinc_finger"/>
</dbReference>
<dbReference type="EMBL" id="VRMN01000001">
    <property type="protein sequence ID" value="KAA8498697.1"/>
    <property type="molecule type" value="Genomic_DNA"/>
</dbReference>
<dbReference type="Gene3D" id="3.30.160.60">
    <property type="entry name" value="Classic Zinc Finger"/>
    <property type="match status" value="4"/>
</dbReference>
<dbReference type="PROSITE" id="PS50157">
    <property type="entry name" value="ZINC_FINGER_C2H2_2"/>
    <property type="match status" value="5"/>
</dbReference>
<protein>
    <submittedName>
        <fullName evidence="10">Zinc finger protein</fullName>
    </submittedName>
</protein>
<evidence type="ECO:0000256" key="2">
    <source>
        <dbReference type="ARBA" id="ARBA00022723"/>
    </source>
</evidence>
<dbReference type="GO" id="GO:0005634">
    <property type="term" value="C:nucleus"/>
    <property type="evidence" value="ECO:0007669"/>
    <property type="project" value="UniProtKB-SubCell"/>
</dbReference>
<evidence type="ECO:0000256" key="6">
    <source>
        <dbReference type="ARBA" id="ARBA00023242"/>
    </source>
</evidence>
<keyword evidence="4 7" id="KW-0863">Zinc-finger</keyword>
<dbReference type="SMART" id="SM00355">
    <property type="entry name" value="ZnF_C2H2"/>
    <property type="match status" value="5"/>
</dbReference>
<feature type="domain" description="C2H2-type" evidence="9">
    <location>
        <begin position="223"/>
        <end position="251"/>
    </location>
</feature>
<feature type="domain" description="C2H2-type" evidence="9">
    <location>
        <begin position="310"/>
        <end position="338"/>
    </location>
</feature>
<organism evidence="10 11">
    <name type="scientific">Porphyridium purpureum</name>
    <name type="common">Red alga</name>
    <name type="synonym">Porphyridium cruentum</name>
    <dbReference type="NCBI Taxonomy" id="35688"/>
    <lineage>
        <taxon>Eukaryota</taxon>
        <taxon>Rhodophyta</taxon>
        <taxon>Bangiophyceae</taxon>
        <taxon>Porphyridiales</taxon>
        <taxon>Porphyridiaceae</taxon>
        <taxon>Porphyridium</taxon>
    </lineage>
</organism>
<dbReference type="Pfam" id="PF00096">
    <property type="entry name" value="zf-C2H2"/>
    <property type="match status" value="3"/>
</dbReference>
<evidence type="ECO:0000256" key="3">
    <source>
        <dbReference type="ARBA" id="ARBA00022737"/>
    </source>
</evidence>
<dbReference type="SUPFAM" id="SSF57667">
    <property type="entry name" value="beta-beta-alpha zinc fingers"/>
    <property type="match status" value="3"/>
</dbReference>